<keyword evidence="6" id="KW-0406">Ion transport</keyword>
<evidence type="ECO:0000313" key="12">
    <source>
        <dbReference type="Proteomes" id="UP000054166"/>
    </source>
</evidence>
<feature type="compositionally biased region" description="Polar residues" evidence="8">
    <location>
        <begin position="37"/>
        <end position="51"/>
    </location>
</feature>
<dbReference type="Pfam" id="PF01699">
    <property type="entry name" value="Na_Ca_ex"/>
    <property type="match status" value="2"/>
</dbReference>
<dbReference type="AlphaFoldDB" id="A0A0C3FHN4"/>
<feature type="transmembrane region" description="Helical" evidence="9">
    <location>
        <begin position="153"/>
        <end position="175"/>
    </location>
</feature>
<evidence type="ECO:0000256" key="3">
    <source>
        <dbReference type="ARBA" id="ARBA00022448"/>
    </source>
</evidence>
<proteinExistence type="inferred from homology"/>
<dbReference type="STRING" id="765440.A0A0C3FHN4"/>
<reference evidence="12" key="2">
    <citation type="submission" date="2015-01" db="EMBL/GenBank/DDBJ databases">
        <title>Evolutionary Origins and Diversification of the Mycorrhizal Mutualists.</title>
        <authorList>
            <consortium name="DOE Joint Genome Institute"/>
            <consortium name="Mycorrhizal Genomics Consortium"/>
            <person name="Kohler A."/>
            <person name="Kuo A."/>
            <person name="Nagy L.G."/>
            <person name="Floudas D."/>
            <person name="Copeland A."/>
            <person name="Barry K.W."/>
            <person name="Cichocki N."/>
            <person name="Veneault-Fourrey C."/>
            <person name="LaButti K."/>
            <person name="Lindquist E.A."/>
            <person name="Lipzen A."/>
            <person name="Lundell T."/>
            <person name="Morin E."/>
            <person name="Murat C."/>
            <person name="Riley R."/>
            <person name="Ohm R."/>
            <person name="Sun H."/>
            <person name="Tunlid A."/>
            <person name="Henrissat B."/>
            <person name="Grigoriev I.V."/>
            <person name="Hibbett D.S."/>
            <person name="Martin F."/>
        </authorList>
    </citation>
    <scope>NUCLEOTIDE SEQUENCE [LARGE SCALE GENOMIC DNA]</scope>
    <source>
        <strain evidence="12">F 1598</strain>
    </source>
</reference>
<feature type="transmembrane region" description="Helical" evidence="9">
    <location>
        <begin position="435"/>
        <end position="456"/>
    </location>
</feature>
<dbReference type="GO" id="GO:0000329">
    <property type="term" value="C:fungal-type vacuole membrane"/>
    <property type="evidence" value="ECO:0007669"/>
    <property type="project" value="TreeGrafter"/>
</dbReference>
<feature type="domain" description="Sodium/calcium exchanger membrane region" evidence="10">
    <location>
        <begin position="156"/>
        <end position="285"/>
    </location>
</feature>
<keyword evidence="4 9" id="KW-0812">Transmembrane</keyword>
<organism evidence="11 12">
    <name type="scientific">Piloderma croceum (strain F 1598)</name>
    <dbReference type="NCBI Taxonomy" id="765440"/>
    <lineage>
        <taxon>Eukaryota</taxon>
        <taxon>Fungi</taxon>
        <taxon>Dikarya</taxon>
        <taxon>Basidiomycota</taxon>
        <taxon>Agaricomycotina</taxon>
        <taxon>Agaricomycetes</taxon>
        <taxon>Agaricomycetidae</taxon>
        <taxon>Atheliales</taxon>
        <taxon>Atheliaceae</taxon>
        <taxon>Piloderma</taxon>
    </lineage>
</organism>
<dbReference type="GO" id="GO:0012505">
    <property type="term" value="C:endomembrane system"/>
    <property type="evidence" value="ECO:0007669"/>
    <property type="project" value="UniProtKB-SubCell"/>
</dbReference>
<keyword evidence="5 9" id="KW-1133">Transmembrane helix</keyword>
<comment type="similarity">
    <text evidence="2">Belongs to the Ca(2+):cation antiporter (CaCA) (TC 2.A.19) family.</text>
</comment>
<feature type="transmembrane region" description="Helical" evidence="9">
    <location>
        <begin position="410"/>
        <end position="429"/>
    </location>
</feature>
<dbReference type="Gene3D" id="1.20.1420.30">
    <property type="entry name" value="NCX, central ion-binding region"/>
    <property type="match status" value="1"/>
</dbReference>
<protein>
    <recommendedName>
        <fullName evidence="10">Sodium/calcium exchanger membrane region domain-containing protein</fullName>
    </recommendedName>
</protein>
<dbReference type="InterPro" id="IPR004837">
    <property type="entry name" value="NaCa_Exmemb"/>
</dbReference>
<evidence type="ECO:0000256" key="4">
    <source>
        <dbReference type="ARBA" id="ARBA00022692"/>
    </source>
</evidence>
<dbReference type="EMBL" id="KN832989">
    <property type="protein sequence ID" value="KIM83915.1"/>
    <property type="molecule type" value="Genomic_DNA"/>
</dbReference>
<keyword evidence="3" id="KW-0813">Transport</keyword>
<comment type="subcellular location">
    <subcellularLocation>
        <location evidence="1">Endomembrane system</location>
        <topology evidence="1">Multi-pass membrane protein</topology>
    </subcellularLocation>
</comment>
<feature type="transmembrane region" description="Helical" evidence="9">
    <location>
        <begin position="322"/>
        <end position="342"/>
    </location>
</feature>
<feature type="transmembrane region" description="Helical" evidence="9">
    <location>
        <begin position="81"/>
        <end position="101"/>
    </location>
</feature>
<feature type="transmembrane region" description="Helical" evidence="9">
    <location>
        <begin position="225"/>
        <end position="242"/>
    </location>
</feature>
<feature type="region of interest" description="Disordered" evidence="8">
    <location>
        <begin position="32"/>
        <end position="51"/>
    </location>
</feature>
<keyword evidence="7 9" id="KW-0472">Membrane</keyword>
<dbReference type="OrthoDB" id="1699231at2759"/>
<feature type="transmembrane region" description="Helical" evidence="9">
    <location>
        <begin position="269"/>
        <end position="288"/>
    </location>
</feature>
<feature type="transmembrane region" description="Helical" evidence="9">
    <location>
        <begin position="463"/>
        <end position="483"/>
    </location>
</feature>
<dbReference type="Proteomes" id="UP000054166">
    <property type="component" value="Unassembled WGS sequence"/>
</dbReference>
<evidence type="ECO:0000256" key="5">
    <source>
        <dbReference type="ARBA" id="ARBA00022989"/>
    </source>
</evidence>
<feature type="transmembrane region" description="Helical" evidence="9">
    <location>
        <begin position="362"/>
        <end position="389"/>
    </location>
</feature>
<gene>
    <name evidence="11" type="ORF">PILCRDRAFT_818942</name>
</gene>
<dbReference type="InterPro" id="IPR004713">
    <property type="entry name" value="CaH_exchang"/>
</dbReference>
<evidence type="ECO:0000256" key="1">
    <source>
        <dbReference type="ARBA" id="ARBA00004127"/>
    </source>
</evidence>
<dbReference type="PANTHER" id="PTHR31503">
    <property type="entry name" value="VACUOLAR CALCIUM ION TRANSPORTER"/>
    <property type="match status" value="1"/>
</dbReference>
<evidence type="ECO:0000313" key="11">
    <source>
        <dbReference type="EMBL" id="KIM83915.1"/>
    </source>
</evidence>
<dbReference type="GO" id="GO:0015369">
    <property type="term" value="F:calcium:proton antiporter activity"/>
    <property type="evidence" value="ECO:0007669"/>
    <property type="project" value="UniProtKB-ARBA"/>
</dbReference>
<dbReference type="InParanoid" id="A0A0C3FHN4"/>
<evidence type="ECO:0000256" key="2">
    <source>
        <dbReference type="ARBA" id="ARBA00008170"/>
    </source>
</evidence>
<keyword evidence="12" id="KW-1185">Reference proteome</keyword>
<evidence type="ECO:0000256" key="8">
    <source>
        <dbReference type="SAM" id="MobiDB-lite"/>
    </source>
</evidence>
<dbReference type="GO" id="GO:0006874">
    <property type="term" value="P:intracellular calcium ion homeostasis"/>
    <property type="evidence" value="ECO:0007669"/>
    <property type="project" value="TreeGrafter"/>
</dbReference>
<name>A0A0C3FHN4_PILCF</name>
<sequence>MSYGYSPTRRSFSSEYTKVGAEAMGDILEQETRRLSQSEQGTDTPNDTYTGMLNMERRGLKRFWDRVNGKGRRHVGILESLKNFACSSWLNILLAFVPTAWGFHFSKIGQNPEDVSIKHHLVTWSLCFLALIPLENLLDWGGEQMCHYLGRDLGDLLLISLNNAVEATLAIILLTKCELKLLQSTIVGVVLLHLLLVPGCSFLVHGARIWSQDLHPHNTELNQSLLVMGSLTLLVPAAYFAALDRGVSAGIGAAESIVNDTTRGNFLRISRGVAFILLLVYICSRIFLHDPPGDNNAFQVHPDAPEELKREELEFATLDPEANLWVCIAVLVVAVGVMAYTAEILVENVEFVRQKGNIQEEWFGLFLLPIVSFAADGAIAVGYFVQLILKLVLGTPVPPSSLAKARSIDLAIQFVLFWMPFIVLLGWWTGKPMSLLFDLFDVSVLLGACFLVNYITADKKTNWIEGLIMISFYTVIILAAWYYPGQAEVDDMNACLESVAQFIAEGGTSAPGKSGE</sequence>
<evidence type="ECO:0000256" key="7">
    <source>
        <dbReference type="ARBA" id="ARBA00023136"/>
    </source>
</evidence>
<evidence type="ECO:0000256" key="6">
    <source>
        <dbReference type="ARBA" id="ARBA00023065"/>
    </source>
</evidence>
<evidence type="ECO:0000256" key="9">
    <source>
        <dbReference type="SAM" id="Phobius"/>
    </source>
</evidence>
<dbReference type="InterPro" id="IPR044880">
    <property type="entry name" value="NCX_ion-bd_dom_sf"/>
</dbReference>
<feature type="transmembrane region" description="Helical" evidence="9">
    <location>
        <begin position="181"/>
        <end position="204"/>
    </location>
</feature>
<reference evidence="11 12" key="1">
    <citation type="submission" date="2014-04" db="EMBL/GenBank/DDBJ databases">
        <authorList>
            <consortium name="DOE Joint Genome Institute"/>
            <person name="Kuo A."/>
            <person name="Tarkka M."/>
            <person name="Buscot F."/>
            <person name="Kohler A."/>
            <person name="Nagy L.G."/>
            <person name="Floudas D."/>
            <person name="Copeland A."/>
            <person name="Barry K.W."/>
            <person name="Cichocki N."/>
            <person name="Veneault-Fourrey C."/>
            <person name="LaButti K."/>
            <person name="Lindquist E.A."/>
            <person name="Lipzen A."/>
            <person name="Lundell T."/>
            <person name="Morin E."/>
            <person name="Murat C."/>
            <person name="Sun H."/>
            <person name="Tunlid A."/>
            <person name="Henrissat B."/>
            <person name="Grigoriev I.V."/>
            <person name="Hibbett D.S."/>
            <person name="Martin F."/>
            <person name="Nordberg H.P."/>
            <person name="Cantor M.N."/>
            <person name="Hua S.X."/>
        </authorList>
    </citation>
    <scope>NUCLEOTIDE SEQUENCE [LARGE SCALE GENOMIC DNA]</scope>
    <source>
        <strain evidence="11 12">F 1598</strain>
    </source>
</reference>
<dbReference type="PANTHER" id="PTHR31503:SF20">
    <property type="entry name" value="CA(2+)_H(+) EXCHANGER, PUTATIVE (EUROFUNG)-RELATED"/>
    <property type="match status" value="1"/>
</dbReference>
<dbReference type="HOGENOM" id="CLU_008721_4_3_1"/>
<evidence type="ECO:0000259" key="10">
    <source>
        <dbReference type="Pfam" id="PF01699"/>
    </source>
</evidence>
<feature type="domain" description="Sodium/calcium exchanger membrane region" evidence="10">
    <location>
        <begin position="328"/>
        <end position="481"/>
    </location>
</feature>
<accession>A0A0C3FHN4</accession>